<evidence type="ECO:0000313" key="5">
    <source>
        <dbReference type="RefSeq" id="XP_030746493.1"/>
    </source>
</evidence>
<dbReference type="SUPFAM" id="SSF55753">
    <property type="entry name" value="Actin depolymerizing proteins"/>
    <property type="match status" value="4"/>
</dbReference>
<dbReference type="GO" id="GO:0051016">
    <property type="term" value="P:barbed-end actin filament capping"/>
    <property type="evidence" value="ECO:0007669"/>
    <property type="project" value="TreeGrafter"/>
</dbReference>
<dbReference type="PANTHER" id="PTHR11977:SF123">
    <property type="entry name" value="GELSOLIN"/>
    <property type="match status" value="1"/>
</dbReference>
<dbReference type="CDD" id="cd11290">
    <property type="entry name" value="gelsolin_S1_like"/>
    <property type="match status" value="1"/>
</dbReference>
<name>A0A6J2X5N2_SITOR</name>
<protein>
    <submittedName>
        <fullName evidence="5">Gelsolin-like isoform X1</fullName>
    </submittedName>
    <submittedName>
        <fullName evidence="6">Gelsolin-like isoform X2</fullName>
    </submittedName>
</protein>
<dbReference type="RefSeq" id="XP_030746494.1">
    <property type="nucleotide sequence ID" value="XM_030890634.1"/>
</dbReference>
<organism evidence="4 5">
    <name type="scientific">Sitophilus oryzae</name>
    <name type="common">Rice weevil</name>
    <name type="synonym">Curculio oryzae</name>
    <dbReference type="NCBI Taxonomy" id="7048"/>
    <lineage>
        <taxon>Eukaryota</taxon>
        <taxon>Metazoa</taxon>
        <taxon>Ecdysozoa</taxon>
        <taxon>Arthropoda</taxon>
        <taxon>Hexapoda</taxon>
        <taxon>Insecta</taxon>
        <taxon>Pterygota</taxon>
        <taxon>Neoptera</taxon>
        <taxon>Endopterygota</taxon>
        <taxon>Coleoptera</taxon>
        <taxon>Polyphaga</taxon>
        <taxon>Cucujiformia</taxon>
        <taxon>Curculionidae</taxon>
        <taxon>Dryophthorinae</taxon>
        <taxon>Sitophilus</taxon>
    </lineage>
</organism>
<dbReference type="InterPro" id="IPR007122">
    <property type="entry name" value="Villin/Gelsolin"/>
</dbReference>
<dbReference type="PRINTS" id="PR00597">
    <property type="entry name" value="GELSOLIN"/>
</dbReference>
<dbReference type="GO" id="GO:0051015">
    <property type="term" value="F:actin filament binding"/>
    <property type="evidence" value="ECO:0007669"/>
    <property type="project" value="InterPro"/>
</dbReference>
<feature type="domain" description="Gelsolin-like" evidence="3">
    <location>
        <begin position="317"/>
        <end position="390"/>
    </location>
</feature>
<dbReference type="GO" id="GO:0015629">
    <property type="term" value="C:actin cytoskeleton"/>
    <property type="evidence" value="ECO:0007669"/>
    <property type="project" value="TreeGrafter"/>
</dbReference>
<keyword evidence="4" id="KW-1185">Reference proteome</keyword>
<dbReference type="PANTHER" id="PTHR11977">
    <property type="entry name" value="VILLIN"/>
    <property type="match status" value="1"/>
</dbReference>
<evidence type="ECO:0000259" key="3">
    <source>
        <dbReference type="Pfam" id="PF00626"/>
    </source>
</evidence>
<feature type="domain" description="Gelsolin-like" evidence="3">
    <location>
        <begin position="74"/>
        <end position="155"/>
    </location>
</feature>
<dbReference type="Gene3D" id="3.40.20.10">
    <property type="entry name" value="Severin"/>
    <property type="match status" value="4"/>
</dbReference>
<dbReference type="GO" id="GO:0051014">
    <property type="term" value="P:actin filament severing"/>
    <property type="evidence" value="ECO:0007669"/>
    <property type="project" value="TreeGrafter"/>
</dbReference>
<gene>
    <name evidence="5 6" type="primary">LOC115875223</name>
</gene>
<dbReference type="RefSeq" id="XP_030746493.1">
    <property type="nucleotide sequence ID" value="XM_030890633.1"/>
</dbReference>
<evidence type="ECO:0000313" key="6">
    <source>
        <dbReference type="RefSeq" id="XP_030746494.1"/>
    </source>
</evidence>
<feature type="domain" description="Gelsolin-like" evidence="3">
    <location>
        <begin position="428"/>
        <end position="502"/>
    </location>
</feature>
<dbReference type="SMART" id="SM00262">
    <property type="entry name" value="GEL"/>
    <property type="match status" value="4"/>
</dbReference>
<dbReference type="OrthoDB" id="6375767at2759"/>
<dbReference type="Pfam" id="PF00626">
    <property type="entry name" value="Gelsolin"/>
    <property type="match status" value="4"/>
</dbReference>
<feature type="signal peptide" evidence="2">
    <location>
        <begin position="1"/>
        <end position="36"/>
    </location>
</feature>
<dbReference type="GO" id="GO:0008154">
    <property type="term" value="P:actin polymerization or depolymerization"/>
    <property type="evidence" value="ECO:0007669"/>
    <property type="project" value="TreeGrafter"/>
</dbReference>
<dbReference type="InterPro" id="IPR029006">
    <property type="entry name" value="ADF-H/Gelsolin-like_dom_sf"/>
</dbReference>
<dbReference type="CDD" id="cd11292">
    <property type="entry name" value="gelsolin_S3_like"/>
    <property type="match status" value="1"/>
</dbReference>
<evidence type="ECO:0000256" key="2">
    <source>
        <dbReference type="SAM" id="SignalP"/>
    </source>
</evidence>
<feature type="chain" id="PRO_5044642815" evidence="2">
    <location>
        <begin position="37"/>
        <end position="518"/>
    </location>
</feature>
<feature type="domain" description="Gelsolin-like" evidence="3">
    <location>
        <begin position="193"/>
        <end position="260"/>
    </location>
</feature>
<dbReference type="Proteomes" id="UP000504635">
    <property type="component" value="Unplaced"/>
</dbReference>
<accession>A0A6J2X5N2</accession>
<keyword evidence="2" id="KW-0732">Signal</keyword>
<sequence length="518" mass="58354">MMAFVVQRRQASPMRLGAFTLLFLVAAAHLMMETSAASTVARQRSPQRQVSMEPAFANAGKNPGLEIWRIEDFKPVPYPKNQYGKFYSGDSYIVLNTRVNKKGEKFWDIHFWLGSQTTQDEAGAAAILSVQLDDQLGGDPVQHREKQDHESQAFLSYFKSGVRYEAGGVSSGFRHVDPQQQETRLFQVKGSRNIRVKEVDPNFASLNKGDCFILDKGSKIFVYVGSKAKRVEKLKATAAANQIRDQDHGGKPRVTIVDDYSPQSDFDEFFAALGGGSRDKVPEEAAGGDDATFETSEEKAVSLYRVSDASGSLKIQPVGTRPLDQSLLDENDVFILDTGDIDVFVWIGRKATAQEKRESMKKADAYLTAKKRPAWTHVERVVQGAETAAFTQYFRTWQGYGETRRRIARATREPRLIHALLRPGTTKFRLEEVGDFDQDDLNIDDLMILDVPEAETVYLWIGEGTDEEEQAKSDQLIQDYVSARNQNTKIVKVNQGEEPEDFKVLFPDWNPELWLNKS</sequence>
<keyword evidence="1" id="KW-0677">Repeat</keyword>
<evidence type="ECO:0000313" key="4">
    <source>
        <dbReference type="Proteomes" id="UP000504635"/>
    </source>
</evidence>
<dbReference type="CDD" id="cd11289">
    <property type="entry name" value="gelsolin_S2_like"/>
    <property type="match status" value="1"/>
</dbReference>
<dbReference type="KEGG" id="soy:115875223"/>
<evidence type="ECO:0000256" key="1">
    <source>
        <dbReference type="ARBA" id="ARBA00022737"/>
    </source>
</evidence>
<reference evidence="5 6" key="1">
    <citation type="submission" date="2025-04" db="UniProtKB">
        <authorList>
            <consortium name="RefSeq"/>
        </authorList>
    </citation>
    <scope>IDENTIFICATION</scope>
    <source>
        <tissue evidence="5 6">Gonads</tissue>
    </source>
</reference>
<dbReference type="InterPro" id="IPR007123">
    <property type="entry name" value="Gelsolin-like_dom"/>
</dbReference>
<dbReference type="AlphaFoldDB" id="A0A6J2X5N2"/>
<proteinExistence type="predicted"/>
<dbReference type="GO" id="GO:0005737">
    <property type="term" value="C:cytoplasm"/>
    <property type="evidence" value="ECO:0007669"/>
    <property type="project" value="TreeGrafter"/>
</dbReference>
<dbReference type="GeneID" id="115875223"/>
<dbReference type="FunFam" id="3.40.20.10:FF:000002">
    <property type="entry name" value="Gelsolin"/>
    <property type="match status" value="1"/>
</dbReference>
<dbReference type="GO" id="GO:0005546">
    <property type="term" value="F:phosphatidylinositol-4,5-bisphosphate binding"/>
    <property type="evidence" value="ECO:0007669"/>
    <property type="project" value="TreeGrafter"/>
</dbReference>